<dbReference type="OrthoDB" id="2414723at2759"/>
<dbReference type="eggNOG" id="ENOG502SR9U">
    <property type="taxonomic scope" value="Eukaryota"/>
</dbReference>
<sequence length="288" mass="32945">MEAPTPPTTGQTPSALLFQSPPSELFEGVVCPPPEWAVHDESNPPLQRRHSQWITLLCGTKSFQLRRAMLQQHSIFAQHMKHNPHDTEIELAALNGDEEMAVHIATYLEDPDTFPLFRSAQWGFHYALYHHLQKAARALELYDLHDWIAEKRYVRAIKTVVDTTIEEVEPGQLPSTVQYEGDAEVTVNMLQKTRYFHFCPRAIPTHRVERDKQNRCGRKCESLHELGHSHLEEEPYVEIVTVTKRVVFDPEVCRRVAPAEAGVDECEGDIKQHGSCQDVEPFVGDFMT</sequence>
<dbReference type="AlphaFoldDB" id="E4ZRR7"/>
<keyword evidence="2" id="KW-1185">Reference proteome</keyword>
<protein>
    <recommendedName>
        <fullName evidence="3">BTB domain-containing protein</fullName>
    </recommendedName>
</protein>
<dbReference type="GeneID" id="13284213"/>
<dbReference type="HOGENOM" id="CLU_966664_0_0_1"/>
<dbReference type="InParanoid" id="E4ZRR7"/>
<evidence type="ECO:0000313" key="1">
    <source>
        <dbReference type="EMBL" id="CBX93914.1"/>
    </source>
</evidence>
<evidence type="ECO:0000313" key="2">
    <source>
        <dbReference type="Proteomes" id="UP000002668"/>
    </source>
</evidence>
<dbReference type="Proteomes" id="UP000002668">
    <property type="component" value="Genome"/>
</dbReference>
<gene>
    <name evidence="1" type="ORF">LEMA_P035880.1</name>
</gene>
<organism evidence="2">
    <name type="scientific">Leptosphaeria maculans (strain JN3 / isolate v23.1.3 / race Av1-4-5-6-7-8)</name>
    <name type="common">Blackleg fungus</name>
    <name type="synonym">Phoma lingam</name>
    <dbReference type="NCBI Taxonomy" id="985895"/>
    <lineage>
        <taxon>Eukaryota</taxon>
        <taxon>Fungi</taxon>
        <taxon>Dikarya</taxon>
        <taxon>Ascomycota</taxon>
        <taxon>Pezizomycotina</taxon>
        <taxon>Dothideomycetes</taxon>
        <taxon>Pleosporomycetidae</taxon>
        <taxon>Pleosporales</taxon>
        <taxon>Pleosporineae</taxon>
        <taxon>Leptosphaeriaceae</taxon>
        <taxon>Plenodomus</taxon>
        <taxon>Plenodomus lingam/Leptosphaeria maculans species complex</taxon>
    </lineage>
</organism>
<reference evidence="2" key="1">
    <citation type="journal article" date="2011" name="Nat. Commun.">
        <title>Effector diversification within compartments of the Leptosphaeria maculans genome affected by Repeat-Induced Point mutations.</title>
        <authorList>
            <person name="Rouxel T."/>
            <person name="Grandaubert J."/>
            <person name="Hane J.K."/>
            <person name="Hoede C."/>
            <person name="van de Wouw A.P."/>
            <person name="Couloux A."/>
            <person name="Dominguez V."/>
            <person name="Anthouard V."/>
            <person name="Bally P."/>
            <person name="Bourras S."/>
            <person name="Cozijnsen A.J."/>
            <person name="Ciuffetti L.M."/>
            <person name="Degrave A."/>
            <person name="Dilmaghani A."/>
            <person name="Duret L."/>
            <person name="Fudal I."/>
            <person name="Goodwin S.B."/>
            <person name="Gout L."/>
            <person name="Glaser N."/>
            <person name="Linglin J."/>
            <person name="Kema G.H.J."/>
            <person name="Lapalu N."/>
            <person name="Lawrence C.B."/>
            <person name="May K."/>
            <person name="Meyer M."/>
            <person name="Ollivier B."/>
            <person name="Poulain J."/>
            <person name="Schoch C.L."/>
            <person name="Simon A."/>
            <person name="Spatafora J.W."/>
            <person name="Stachowiak A."/>
            <person name="Turgeon B.G."/>
            <person name="Tyler B.M."/>
            <person name="Vincent D."/>
            <person name="Weissenbach J."/>
            <person name="Amselem J."/>
            <person name="Quesneville H."/>
            <person name="Oliver R.P."/>
            <person name="Wincker P."/>
            <person name="Balesdent M.-H."/>
            <person name="Howlett B.J."/>
        </authorList>
    </citation>
    <scope>NUCLEOTIDE SEQUENCE [LARGE SCALE GENOMIC DNA]</scope>
    <source>
        <strain evidence="2">JN3 / isolate v23.1.3 / race Av1-4-5-6-7-8</strain>
    </source>
</reference>
<accession>E4ZRR7</accession>
<dbReference type="EMBL" id="FP929116">
    <property type="protein sequence ID" value="CBX93914.1"/>
    <property type="molecule type" value="Genomic_DNA"/>
</dbReference>
<proteinExistence type="predicted"/>
<evidence type="ECO:0008006" key="3">
    <source>
        <dbReference type="Google" id="ProtNLM"/>
    </source>
</evidence>
<dbReference type="VEuPathDB" id="FungiDB:LEMA_P035880.1"/>
<dbReference type="RefSeq" id="XP_003837354.1">
    <property type="nucleotide sequence ID" value="XM_003837306.1"/>
</dbReference>
<dbReference type="STRING" id="985895.E4ZRR7"/>
<name>E4ZRR7_LEPMJ</name>